<keyword evidence="12 14" id="KW-0539">Nucleus</keyword>
<feature type="transmembrane region" description="Helical" evidence="16">
    <location>
        <begin position="15"/>
        <end position="32"/>
    </location>
</feature>
<comment type="pathway">
    <text evidence="3">Sphingolipid metabolism.</text>
</comment>
<feature type="transmembrane region" description="Helical" evidence="16">
    <location>
        <begin position="151"/>
        <end position="173"/>
    </location>
</feature>
<keyword evidence="12 14" id="KW-0371">Homeobox</keyword>
<dbReference type="CDD" id="cd00086">
    <property type="entry name" value="homeodomain"/>
    <property type="match status" value="1"/>
</dbReference>
<keyword evidence="4" id="KW-0444">Lipid biosynthesis</keyword>
<feature type="DNA-binding region" description="Homeobox" evidence="12">
    <location>
        <begin position="62"/>
        <end position="105"/>
    </location>
</feature>
<dbReference type="PROSITE" id="PS50071">
    <property type="entry name" value="HOMEOBOX_2"/>
    <property type="match status" value="1"/>
</dbReference>
<evidence type="ECO:0000259" key="18">
    <source>
        <dbReference type="PROSITE" id="PS50922"/>
    </source>
</evidence>
<dbReference type="Pfam" id="PF00046">
    <property type="entry name" value="Homeodomain"/>
    <property type="match status" value="1"/>
</dbReference>
<dbReference type="InterPro" id="IPR016439">
    <property type="entry name" value="Lag1/Lac1-like"/>
</dbReference>
<keyword evidence="9" id="KW-0443">Lipid metabolism</keyword>
<sequence>MKDTEEIRYPQPRHLLLSIPFTALLLILRVVFQRTIALPLGRKMGLKEKVRKKVSPNAVLEAYYRTHQKQPKERDLIGLAKQCDLQPRQVERWFQSRLKQDQLSLTEKFCEASWMTTVTGTTSIIGLAILYEKSWFWNDRECWIGYPCQPLLPSIFAYYMLQLSIYCSVSILLLFQRKKKFDEQLLHHAATIFLICYSYCANYLRIGTLVIFILESSACFLDLTKVFVYVKWQRTSEISFILFAIMYLSVRIVIFPYKVLYNTYYYTTELIKPFFGYYFMNANLMVLQLLSIFWAFLIFKMMYKFLQFGTMKKDIRSDSEDNNSDEEETEQKEASTELCM</sequence>
<gene>
    <name evidence="20" type="primary">LOC129330846</name>
</gene>
<feature type="compositionally biased region" description="Basic and acidic residues" evidence="15">
    <location>
        <begin position="331"/>
        <end position="340"/>
    </location>
</feature>
<dbReference type="InterPro" id="IPR001356">
    <property type="entry name" value="HD"/>
</dbReference>
<comment type="pathway">
    <text evidence="2">Lipid metabolism; sphingolipid metabolism.</text>
</comment>
<evidence type="ECO:0000259" key="17">
    <source>
        <dbReference type="PROSITE" id="PS50071"/>
    </source>
</evidence>
<dbReference type="GO" id="GO:0050291">
    <property type="term" value="F:sphingosine N-acyltransferase activity"/>
    <property type="evidence" value="ECO:0007669"/>
    <property type="project" value="InterPro"/>
</dbReference>
<protein>
    <submittedName>
        <fullName evidence="20">Ceramide synthase 4-like isoform X1</fullName>
    </submittedName>
</protein>
<keyword evidence="5" id="KW-0808">Transferase</keyword>
<dbReference type="InterPro" id="IPR009057">
    <property type="entry name" value="Homeodomain-like_sf"/>
</dbReference>
<dbReference type="KEGG" id="emc:129330846"/>
<dbReference type="GO" id="GO:0005789">
    <property type="term" value="C:endoplasmic reticulum membrane"/>
    <property type="evidence" value="ECO:0007669"/>
    <property type="project" value="UniProtKB-SubCell"/>
</dbReference>
<dbReference type="GO" id="GO:0003677">
    <property type="term" value="F:DNA binding"/>
    <property type="evidence" value="ECO:0007669"/>
    <property type="project" value="UniProtKB-UniRule"/>
</dbReference>
<dbReference type="PIRSF" id="PIRSF005225">
    <property type="entry name" value="LAG1_LAC1"/>
    <property type="match status" value="1"/>
</dbReference>
<feature type="transmembrane region" description="Helical" evidence="16">
    <location>
        <begin position="185"/>
        <end position="204"/>
    </location>
</feature>
<keyword evidence="6 13" id="KW-0812">Transmembrane</keyword>
<keyword evidence="12 14" id="KW-0238">DNA-binding</keyword>
<organism evidence="19 20">
    <name type="scientific">Eublepharis macularius</name>
    <name type="common">Leopard gecko</name>
    <name type="synonym">Cyrtodactylus macularius</name>
    <dbReference type="NCBI Taxonomy" id="481883"/>
    <lineage>
        <taxon>Eukaryota</taxon>
        <taxon>Metazoa</taxon>
        <taxon>Chordata</taxon>
        <taxon>Craniata</taxon>
        <taxon>Vertebrata</taxon>
        <taxon>Euteleostomi</taxon>
        <taxon>Lepidosauria</taxon>
        <taxon>Squamata</taxon>
        <taxon>Bifurcata</taxon>
        <taxon>Gekkota</taxon>
        <taxon>Eublepharidae</taxon>
        <taxon>Eublepharinae</taxon>
        <taxon>Eublepharis</taxon>
    </lineage>
</organism>
<keyword evidence="8 16" id="KW-1133">Transmembrane helix</keyword>
<evidence type="ECO:0000256" key="11">
    <source>
        <dbReference type="ARBA" id="ARBA00049036"/>
    </source>
</evidence>
<evidence type="ECO:0000256" key="10">
    <source>
        <dbReference type="ARBA" id="ARBA00023136"/>
    </source>
</evidence>
<dbReference type="PANTHER" id="PTHR12560">
    <property type="entry name" value="LONGEVITY ASSURANCE FACTOR 1 LAG1"/>
    <property type="match status" value="1"/>
</dbReference>
<comment type="subcellular location">
    <subcellularLocation>
        <location evidence="1">Endoplasmic reticulum membrane</location>
        <topology evidence="1">Multi-pass membrane protein</topology>
    </subcellularLocation>
    <subcellularLocation>
        <location evidence="12 14">Nucleus</location>
    </subcellularLocation>
</comment>
<feature type="transmembrane region" description="Helical" evidence="16">
    <location>
        <begin position="277"/>
        <end position="299"/>
    </location>
</feature>
<keyword evidence="19" id="KW-1185">Reference proteome</keyword>
<feature type="domain" description="TLC" evidence="18">
    <location>
        <begin position="107"/>
        <end position="307"/>
    </location>
</feature>
<evidence type="ECO:0000256" key="1">
    <source>
        <dbReference type="ARBA" id="ARBA00004477"/>
    </source>
</evidence>
<evidence type="ECO:0000256" key="3">
    <source>
        <dbReference type="ARBA" id="ARBA00004991"/>
    </source>
</evidence>
<dbReference type="GeneID" id="129330846"/>
<dbReference type="Gene3D" id="1.10.10.60">
    <property type="entry name" value="Homeodomain-like"/>
    <property type="match status" value="1"/>
</dbReference>
<dbReference type="InterPro" id="IPR006634">
    <property type="entry name" value="TLC-dom"/>
</dbReference>
<dbReference type="PROSITE" id="PS50922">
    <property type="entry name" value="TLC"/>
    <property type="match status" value="1"/>
</dbReference>
<keyword evidence="7" id="KW-0256">Endoplasmic reticulum</keyword>
<proteinExistence type="predicted"/>
<evidence type="ECO:0000256" key="5">
    <source>
        <dbReference type="ARBA" id="ARBA00022679"/>
    </source>
</evidence>
<dbReference type="Proteomes" id="UP001190640">
    <property type="component" value="Chromosome 5"/>
</dbReference>
<evidence type="ECO:0000256" key="12">
    <source>
        <dbReference type="PROSITE-ProRule" id="PRU00108"/>
    </source>
</evidence>
<feature type="domain" description="Homeobox" evidence="17">
    <location>
        <begin position="60"/>
        <end position="104"/>
    </location>
</feature>
<reference evidence="20" key="1">
    <citation type="submission" date="2025-08" db="UniProtKB">
        <authorList>
            <consortium name="RefSeq"/>
        </authorList>
    </citation>
    <scope>IDENTIFICATION</scope>
    <source>
        <tissue evidence="20">Blood</tissue>
    </source>
</reference>
<dbReference type="GO" id="GO:0046513">
    <property type="term" value="P:ceramide biosynthetic process"/>
    <property type="evidence" value="ECO:0007669"/>
    <property type="project" value="InterPro"/>
</dbReference>
<evidence type="ECO:0000256" key="7">
    <source>
        <dbReference type="ARBA" id="ARBA00022824"/>
    </source>
</evidence>
<dbReference type="SUPFAM" id="SSF46689">
    <property type="entry name" value="Homeodomain-like"/>
    <property type="match status" value="1"/>
</dbReference>
<dbReference type="GO" id="GO:0005634">
    <property type="term" value="C:nucleus"/>
    <property type="evidence" value="ECO:0007669"/>
    <property type="project" value="UniProtKB-SubCell"/>
</dbReference>
<feature type="transmembrane region" description="Helical" evidence="16">
    <location>
        <begin position="240"/>
        <end position="257"/>
    </location>
</feature>
<feature type="transmembrane region" description="Helical" evidence="16">
    <location>
        <begin position="112"/>
        <end position="131"/>
    </location>
</feature>
<dbReference type="Pfam" id="PF03798">
    <property type="entry name" value="TRAM_LAG1_CLN8"/>
    <property type="match status" value="1"/>
</dbReference>
<evidence type="ECO:0000313" key="19">
    <source>
        <dbReference type="Proteomes" id="UP001190640"/>
    </source>
</evidence>
<evidence type="ECO:0000256" key="13">
    <source>
        <dbReference type="PROSITE-ProRule" id="PRU00205"/>
    </source>
</evidence>
<accession>A0AA97JGZ8</accession>
<evidence type="ECO:0000256" key="16">
    <source>
        <dbReference type="SAM" id="Phobius"/>
    </source>
</evidence>
<name>A0AA97JGZ8_EUBMA</name>
<feature type="region of interest" description="Disordered" evidence="15">
    <location>
        <begin position="315"/>
        <end position="340"/>
    </location>
</feature>
<dbReference type="RefSeq" id="XP_054837041.1">
    <property type="nucleotide sequence ID" value="XM_054981066.1"/>
</dbReference>
<dbReference type="PANTHER" id="PTHR12560:SF6">
    <property type="entry name" value="CERAMIDE SYNTHASE 4"/>
    <property type="match status" value="1"/>
</dbReference>
<evidence type="ECO:0000256" key="14">
    <source>
        <dbReference type="RuleBase" id="RU000682"/>
    </source>
</evidence>
<evidence type="ECO:0000256" key="2">
    <source>
        <dbReference type="ARBA" id="ARBA00004760"/>
    </source>
</evidence>
<evidence type="ECO:0000256" key="9">
    <source>
        <dbReference type="ARBA" id="ARBA00023098"/>
    </source>
</evidence>
<dbReference type="SMART" id="SM00724">
    <property type="entry name" value="TLC"/>
    <property type="match status" value="1"/>
</dbReference>
<evidence type="ECO:0000256" key="8">
    <source>
        <dbReference type="ARBA" id="ARBA00022989"/>
    </source>
</evidence>
<evidence type="ECO:0000313" key="20">
    <source>
        <dbReference type="RefSeq" id="XP_054837041.1"/>
    </source>
</evidence>
<feature type="compositionally biased region" description="Acidic residues" evidence="15">
    <location>
        <begin position="320"/>
        <end position="330"/>
    </location>
</feature>
<evidence type="ECO:0000256" key="6">
    <source>
        <dbReference type="ARBA" id="ARBA00022692"/>
    </source>
</evidence>
<dbReference type="FunFam" id="1.10.10.60:FF:000020">
    <property type="entry name" value="Ceramide synthase 5"/>
    <property type="match status" value="1"/>
</dbReference>
<evidence type="ECO:0000256" key="4">
    <source>
        <dbReference type="ARBA" id="ARBA00022516"/>
    </source>
</evidence>
<comment type="catalytic activity">
    <reaction evidence="11">
        <text>sphinganine + octadecanoyl-CoA = N-(octadecanoyl)-sphinganine + CoA + H(+)</text>
        <dbReference type="Rhea" id="RHEA:36547"/>
        <dbReference type="ChEBI" id="CHEBI:15378"/>
        <dbReference type="ChEBI" id="CHEBI:57287"/>
        <dbReference type="ChEBI" id="CHEBI:57394"/>
        <dbReference type="ChEBI" id="CHEBI:57817"/>
        <dbReference type="ChEBI" id="CHEBI:67033"/>
    </reaction>
    <physiologicalReaction direction="left-to-right" evidence="11">
        <dbReference type="Rhea" id="RHEA:36548"/>
    </physiologicalReaction>
</comment>
<keyword evidence="10 13" id="KW-0472">Membrane</keyword>
<evidence type="ECO:0000256" key="15">
    <source>
        <dbReference type="SAM" id="MobiDB-lite"/>
    </source>
</evidence>
<dbReference type="AlphaFoldDB" id="A0AA97JGZ8"/>